<feature type="compositionally biased region" description="Basic and acidic residues" evidence="1">
    <location>
        <begin position="344"/>
        <end position="383"/>
    </location>
</feature>
<reference evidence="3" key="1">
    <citation type="submission" date="2021-03" db="EMBL/GenBank/DDBJ databases">
        <title>Comparative genomics and phylogenomic investigation of the class Geoglossomycetes provide insights into ecological specialization and systematics.</title>
        <authorList>
            <person name="Melie T."/>
            <person name="Pirro S."/>
            <person name="Miller A.N."/>
            <person name="Quandt A."/>
        </authorList>
    </citation>
    <scope>NUCLEOTIDE SEQUENCE</scope>
    <source>
        <strain evidence="3">GBOQ0MN5Z8</strain>
    </source>
</reference>
<feature type="compositionally biased region" description="Low complexity" evidence="1">
    <location>
        <begin position="574"/>
        <end position="588"/>
    </location>
</feature>
<dbReference type="GO" id="GO:0001156">
    <property type="term" value="F:TFIIIC-class transcription factor complex binding"/>
    <property type="evidence" value="ECO:0007669"/>
    <property type="project" value="TreeGrafter"/>
</dbReference>
<feature type="region of interest" description="Disordered" evidence="1">
    <location>
        <begin position="1"/>
        <end position="140"/>
    </location>
</feature>
<feature type="compositionally biased region" description="Polar residues" evidence="1">
    <location>
        <begin position="211"/>
        <end position="228"/>
    </location>
</feature>
<dbReference type="InterPro" id="IPR039467">
    <property type="entry name" value="TFIIIB_B''_Myb"/>
</dbReference>
<dbReference type="Pfam" id="PF15963">
    <property type="entry name" value="Myb_DNA-bind_7"/>
    <property type="match status" value="1"/>
</dbReference>
<feature type="domain" description="Myb-like" evidence="2">
    <location>
        <begin position="466"/>
        <end position="514"/>
    </location>
</feature>
<feature type="compositionally biased region" description="Polar residues" evidence="1">
    <location>
        <begin position="1"/>
        <end position="11"/>
    </location>
</feature>
<organism evidence="3 4">
    <name type="scientific">Glutinoglossum americanum</name>
    <dbReference type="NCBI Taxonomy" id="1670608"/>
    <lineage>
        <taxon>Eukaryota</taxon>
        <taxon>Fungi</taxon>
        <taxon>Dikarya</taxon>
        <taxon>Ascomycota</taxon>
        <taxon>Pezizomycotina</taxon>
        <taxon>Geoglossomycetes</taxon>
        <taxon>Geoglossales</taxon>
        <taxon>Geoglossaceae</taxon>
        <taxon>Glutinoglossum</taxon>
    </lineage>
</organism>
<feature type="region of interest" description="Disordered" evidence="1">
    <location>
        <begin position="173"/>
        <end position="412"/>
    </location>
</feature>
<keyword evidence="4" id="KW-1185">Reference proteome</keyword>
<protein>
    <recommendedName>
        <fullName evidence="2">Myb-like domain-containing protein</fullName>
    </recommendedName>
</protein>
<feature type="region of interest" description="Disordered" evidence="1">
    <location>
        <begin position="443"/>
        <end position="469"/>
    </location>
</feature>
<evidence type="ECO:0000313" key="4">
    <source>
        <dbReference type="Proteomes" id="UP000698800"/>
    </source>
</evidence>
<feature type="compositionally biased region" description="Basic residues" evidence="1">
    <location>
        <begin position="12"/>
        <end position="27"/>
    </location>
</feature>
<feature type="compositionally biased region" description="Polar residues" evidence="1">
    <location>
        <begin position="128"/>
        <end position="140"/>
    </location>
</feature>
<evidence type="ECO:0000259" key="2">
    <source>
        <dbReference type="SMART" id="SM00717"/>
    </source>
</evidence>
<accession>A0A9P8HUG7</accession>
<proteinExistence type="predicted"/>
<comment type="caution">
    <text evidence="3">The sequence shown here is derived from an EMBL/GenBank/DDBJ whole genome shotgun (WGS) entry which is preliminary data.</text>
</comment>
<dbReference type="OrthoDB" id="272624at2759"/>
<dbReference type="PANTHER" id="PTHR22929:SF0">
    <property type="entry name" value="TRANSCRIPTION FACTOR TFIIIB COMPONENT B'' HOMOLOG"/>
    <property type="match status" value="1"/>
</dbReference>
<dbReference type="InterPro" id="IPR009057">
    <property type="entry name" value="Homeodomain-like_sf"/>
</dbReference>
<dbReference type="GO" id="GO:0000126">
    <property type="term" value="C:transcription factor TFIIIB complex"/>
    <property type="evidence" value="ECO:0007669"/>
    <property type="project" value="TreeGrafter"/>
</dbReference>
<dbReference type="FunFam" id="1.10.10.60:FF:000322">
    <property type="entry name" value="Transcription factor TFIIIB component B"/>
    <property type="match status" value="1"/>
</dbReference>
<evidence type="ECO:0000313" key="3">
    <source>
        <dbReference type="EMBL" id="KAH0537831.1"/>
    </source>
</evidence>
<name>A0A9P8HUG7_9PEZI</name>
<dbReference type="Proteomes" id="UP000698800">
    <property type="component" value="Unassembled WGS sequence"/>
</dbReference>
<feature type="region of interest" description="Disordered" evidence="1">
    <location>
        <begin position="563"/>
        <end position="640"/>
    </location>
</feature>
<feature type="compositionally biased region" description="Basic and acidic residues" evidence="1">
    <location>
        <begin position="117"/>
        <end position="127"/>
    </location>
</feature>
<evidence type="ECO:0000256" key="1">
    <source>
        <dbReference type="SAM" id="MobiDB-lite"/>
    </source>
</evidence>
<dbReference type="AlphaFoldDB" id="A0A9P8HUG7"/>
<gene>
    <name evidence="3" type="ORF">FGG08_005444</name>
</gene>
<feature type="compositionally biased region" description="Polar residues" evidence="1">
    <location>
        <begin position="593"/>
        <end position="603"/>
    </location>
</feature>
<sequence length="640" mass="70018">MSAFGSSAINKSNKKIAPKVQIQRRRPTAVAGTTASEQSAARTSAERRDSLQTPAPAGTRPTQYNSPASILGRAAPNHAESRPPSSHLFPRPSTAGEIQPATTSNGVPIIFVSGKGVTKELTSRLDDSSSGAQETPAQESVYTVRGVQDITAVRAKTTPITRSPSRLAAARDSLSAIMEDTTTLEPASSPGEERLYQPPSKRRKFDRVQNPKDTSLTAGLSENNSTLIPTVERDMGPEIPADEQPLTRKSIHGRAAVVKSRRKTAATVGKPQIGAKRADKAPAQKRKGRARAKDSIGAGATSDGGRASPRRKSRSESRQKRARGKTPEDAENIEITSSLVKMSDLCKDTRTGKRSERSKEIEKMDGAETTRKQRERREVRENGRPPPPETVDQRLERLGREREAAEQGQISAPRMRLVNGKLVLDETSLQVDRHANAAAYAEPMEQVEESTLTRPVNAGTWSKREKTEPWDEESTERFYKGLRMFGTDFGMISKMFPGRSRRQIKLKFNKEERTDPKRVTEALTGPRQSMDIVEFSEITMTEYQDPEAFARELEEEAAAHVAEQKRQQEALQETIRQTQATTTDAIADGAGGNSSAKENQAQSGLGAGKRGKRAADKRRKNLHSINGGGEEVEIVGTIDG</sequence>
<dbReference type="Gene3D" id="1.10.10.60">
    <property type="entry name" value="Homeodomain-like"/>
    <property type="match status" value="1"/>
</dbReference>
<dbReference type="EMBL" id="JAGHQL010000130">
    <property type="protein sequence ID" value="KAH0537831.1"/>
    <property type="molecule type" value="Genomic_DNA"/>
</dbReference>
<dbReference type="PANTHER" id="PTHR22929">
    <property type="entry name" value="RNA POLYMERASE III TRANSCRIPTION INITIATION FACTOR B"/>
    <property type="match status" value="1"/>
</dbReference>
<dbReference type="SMART" id="SM00717">
    <property type="entry name" value="SANT"/>
    <property type="match status" value="1"/>
</dbReference>
<dbReference type="InterPro" id="IPR001005">
    <property type="entry name" value="SANT/Myb"/>
</dbReference>
<dbReference type="GO" id="GO:0070898">
    <property type="term" value="P:RNA polymerase III preinitiation complex assembly"/>
    <property type="evidence" value="ECO:0007669"/>
    <property type="project" value="TreeGrafter"/>
</dbReference>
<dbReference type="CDD" id="cd00167">
    <property type="entry name" value="SANT"/>
    <property type="match status" value="1"/>
</dbReference>
<feature type="compositionally biased region" description="Basic residues" evidence="1">
    <location>
        <begin position="609"/>
        <end position="622"/>
    </location>
</feature>
<dbReference type="SUPFAM" id="SSF46689">
    <property type="entry name" value="Homeodomain-like"/>
    <property type="match status" value="1"/>
</dbReference>
<feature type="compositionally biased region" description="Polar residues" evidence="1">
    <location>
        <begin position="31"/>
        <end position="42"/>
    </location>
</feature>
<feature type="compositionally biased region" description="Basic and acidic residues" evidence="1">
    <location>
        <begin position="391"/>
        <end position="405"/>
    </location>
</feature>